<comment type="caution">
    <text evidence="1">The sequence shown here is derived from an EMBL/GenBank/DDBJ whole genome shotgun (WGS) entry which is preliminary data.</text>
</comment>
<dbReference type="RefSeq" id="WP_344989485.1">
    <property type="nucleotide sequence ID" value="NZ_BAABCD010000008.1"/>
</dbReference>
<dbReference type="SUPFAM" id="SSF143011">
    <property type="entry name" value="RelE-like"/>
    <property type="match status" value="1"/>
</dbReference>
<proteinExistence type="predicted"/>
<dbReference type="Gene3D" id="3.30.2310.20">
    <property type="entry name" value="RelE-like"/>
    <property type="match status" value="1"/>
</dbReference>
<dbReference type="Proteomes" id="UP001595836">
    <property type="component" value="Unassembled WGS sequence"/>
</dbReference>
<keyword evidence="2" id="KW-1185">Reference proteome</keyword>
<evidence type="ECO:0000313" key="1">
    <source>
        <dbReference type="EMBL" id="MFC4755239.1"/>
    </source>
</evidence>
<dbReference type="InterPro" id="IPR035093">
    <property type="entry name" value="RelE/ParE_toxin_dom_sf"/>
</dbReference>
<organism evidence="1 2">
    <name type="scientific">Dietzia aurantiaca</name>
    <dbReference type="NCBI Taxonomy" id="983873"/>
    <lineage>
        <taxon>Bacteria</taxon>
        <taxon>Bacillati</taxon>
        <taxon>Actinomycetota</taxon>
        <taxon>Actinomycetes</taxon>
        <taxon>Mycobacteriales</taxon>
        <taxon>Dietziaceae</taxon>
        <taxon>Dietzia</taxon>
    </lineage>
</organism>
<sequence>MTPAAPTSLRNITKLVSAEMIVAYSTNKLRKTCASSRLLKKEFNEAVGKAVERRLTQLRAVECMEDLTYLTGRWHPLSADRAGEWAASLTPNWRIIVVPRGDDEAEVVRIEDYH</sequence>
<name>A0ABV9PS58_9ACTN</name>
<evidence type="ECO:0000313" key="2">
    <source>
        <dbReference type="Proteomes" id="UP001595836"/>
    </source>
</evidence>
<dbReference type="EMBL" id="JBHSHP010000023">
    <property type="protein sequence ID" value="MFC4755239.1"/>
    <property type="molecule type" value="Genomic_DNA"/>
</dbReference>
<protein>
    <submittedName>
        <fullName evidence="1">Type II toxin-antitoxin system RelE/ParE family toxin</fullName>
    </submittedName>
</protein>
<accession>A0ABV9PS58</accession>
<reference evidence="2" key="1">
    <citation type="journal article" date="2019" name="Int. J. Syst. Evol. Microbiol.">
        <title>The Global Catalogue of Microorganisms (GCM) 10K type strain sequencing project: providing services to taxonomists for standard genome sequencing and annotation.</title>
        <authorList>
            <consortium name="The Broad Institute Genomics Platform"/>
            <consortium name="The Broad Institute Genome Sequencing Center for Infectious Disease"/>
            <person name="Wu L."/>
            <person name="Ma J."/>
        </authorList>
    </citation>
    <scope>NUCLEOTIDE SEQUENCE [LARGE SCALE GENOMIC DNA]</scope>
    <source>
        <strain evidence="2">JCM 11882</strain>
    </source>
</reference>
<gene>
    <name evidence="1" type="ORF">ACFO7U_10660</name>
</gene>